<reference evidence="1 2" key="1">
    <citation type="submission" date="2020-08" db="EMBL/GenBank/DDBJ databases">
        <title>Genomic Encyclopedia of Archaeal and Bacterial Type Strains, Phase II (KMG-II): from individual species to whole genera.</title>
        <authorList>
            <person name="Goeker M."/>
        </authorList>
    </citation>
    <scope>NUCLEOTIDE SEQUENCE [LARGE SCALE GENOMIC DNA]</scope>
    <source>
        <strain evidence="1 2">DSM 43850</strain>
    </source>
</reference>
<comment type="caution">
    <text evidence="1">The sequence shown here is derived from an EMBL/GenBank/DDBJ whole genome shotgun (WGS) entry which is preliminary data.</text>
</comment>
<evidence type="ECO:0000313" key="1">
    <source>
        <dbReference type="EMBL" id="MBA8925336.1"/>
    </source>
</evidence>
<name>A0ABR6BEP7_9PSEU</name>
<gene>
    <name evidence="1" type="ORF">BC739_002535</name>
</gene>
<keyword evidence="2" id="KW-1185">Reference proteome</keyword>
<dbReference type="Proteomes" id="UP000517916">
    <property type="component" value="Unassembled WGS sequence"/>
</dbReference>
<sequence length="33" mass="3450">MNTPLLEVGVARRHLVVRPCRAPMTGGGSSCAL</sequence>
<organism evidence="1 2">
    <name type="scientific">Kutzneria viridogrisea</name>
    <dbReference type="NCBI Taxonomy" id="47990"/>
    <lineage>
        <taxon>Bacteria</taxon>
        <taxon>Bacillati</taxon>
        <taxon>Actinomycetota</taxon>
        <taxon>Actinomycetes</taxon>
        <taxon>Pseudonocardiales</taxon>
        <taxon>Pseudonocardiaceae</taxon>
        <taxon>Kutzneria</taxon>
    </lineage>
</organism>
<dbReference type="EMBL" id="JACJID010000002">
    <property type="protein sequence ID" value="MBA8925336.1"/>
    <property type="molecule type" value="Genomic_DNA"/>
</dbReference>
<evidence type="ECO:0000313" key="2">
    <source>
        <dbReference type="Proteomes" id="UP000517916"/>
    </source>
</evidence>
<protein>
    <submittedName>
        <fullName evidence="1">Uncharacterized protein</fullName>
    </submittedName>
</protein>
<proteinExistence type="predicted"/>
<accession>A0ABR6BEP7</accession>